<dbReference type="InterPro" id="IPR052929">
    <property type="entry name" value="RNase_H-like_EbsB-rel"/>
</dbReference>
<dbReference type="Pfam" id="PF13456">
    <property type="entry name" value="RVT_3"/>
    <property type="match status" value="1"/>
</dbReference>
<dbReference type="GO" id="GO:0003676">
    <property type="term" value="F:nucleic acid binding"/>
    <property type="evidence" value="ECO:0007669"/>
    <property type="project" value="InterPro"/>
</dbReference>
<dbReference type="PANTHER" id="PTHR47074">
    <property type="entry name" value="BNAC02G40300D PROTEIN"/>
    <property type="match status" value="1"/>
</dbReference>
<name>A0AAW2TUS0_SESRA</name>
<comment type="caution">
    <text evidence="2">The sequence shown here is derived from an EMBL/GenBank/DDBJ whole genome shotgun (WGS) entry which is preliminary data.</text>
</comment>
<protein>
    <recommendedName>
        <fullName evidence="1">RNase H type-1 domain-containing protein</fullName>
    </recommendedName>
</protein>
<evidence type="ECO:0000313" key="2">
    <source>
        <dbReference type="EMBL" id="KAL0408287.1"/>
    </source>
</evidence>
<organism evidence="2">
    <name type="scientific">Sesamum radiatum</name>
    <name type="common">Black benniseed</name>
    <dbReference type="NCBI Taxonomy" id="300843"/>
    <lineage>
        <taxon>Eukaryota</taxon>
        <taxon>Viridiplantae</taxon>
        <taxon>Streptophyta</taxon>
        <taxon>Embryophyta</taxon>
        <taxon>Tracheophyta</taxon>
        <taxon>Spermatophyta</taxon>
        <taxon>Magnoliopsida</taxon>
        <taxon>eudicotyledons</taxon>
        <taxon>Gunneridae</taxon>
        <taxon>Pentapetalae</taxon>
        <taxon>asterids</taxon>
        <taxon>lamiids</taxon>
        <taxon>Lamiales</taxon>
        <taxon>Pedaliaceae</taxon>
        <taxon>Sesamum</taxon>
    </lineage>
</organism>
<proteinExistence type="predicted"/>
<accession>A0AAW2TUS0</accession>
<reference evidence="2" key="2">
    <citation type="journal article" date="2024" name="Plant">
        <title>Genomic evolution and insights into agronomic trait innovations of Sesamum species.</title>
        <authorList>
            <person name="Miao H."/>
            <person name="Wang L."/>
            <person name="Qu L."/>
            <person name="Liu H."/>
            <person name="Sun Y."/>
            <person name="Le M."/>
            <person name="Wang Q."/>
            <person name="Wei S."/>
            <person name="Zheng Y."/>
            <person name="Lin W."/>
            <person name="Duan Y."/>
            <person name="Cao H."/>
            <person name="Xiong S."/>
            <person name="Wang X."/>
            <person name="Wei L."/>
            <person name="Li C."/>
            <person name="Ma Q."/>
            <person name="Ju M."/>
            <person name="Zhao R."/>
            <person name="Li G."/>
            <person name="Mu C."/>
            <person name="Tian Q."/>
            <person name="Mei H."/>
            <person name="Zhang T."/>
            <person name="Gao T."/>
            <person name="Zhang H."/>
        </authorList>
    </citation>
    <scope>NUCLEOTIDE SEQUENCE</scope>
    <source>
        <strain evidence="2">G02</strain>
    </source>
</reference>
<reference evidence="2" key="1">
    <citation type="submission" date="2020-06" db="EMBL/GenBank/DDBJ databases">
        <authorList>
            <person name="Li T."/>
            <person name="Hu X."/>
            <person name="Zhang T."/>
            <person name="Song X."/>
            <person name="Zhang H."/>
            <person name="Dai N."/>
            <person name="Sheng W."/>
            <person name="Hou X."/>
            <person name="Wei L."/>
        </authorList>
    </citation>
    <scope>NUCLEOTIDE SEQUENCE</scope>
    <source>
        <strain evidence="2">G02</strain>
        <tissue evidence="2">Leaf</tissue>
    </source>
</reference>
<dbReference type="EMBL" id="JACGWJ010000007">
    <property type="protein sequence ID" value="KAL0408287.1"/>
    <property type="molecule type" value="Genomic_DNA"/>
</dbReference>
<sequence length="202" mass="23181">MLWWTRNRKAAEGIQISTEQVVDAAKSYLDEFLLHLGKMESTIGIRTPSRWTPPDIGFIKINYHGALFQESSEISIGIIARDSNGLCVGWMSRRLYLKATPEITETLVAREAIMFGIRRGWKKITLEGDCATLYHKLKRHDPFRTSPLPALSLQILSIVSLNWSLSPFLSFVDWLIKWPIHLHVGLLVHLRVMITFPIMQEL</sequence>
<feature type="domain" description="RNase H type-1" evidence="1">
    <location>
        <begin position="62"/>
        <end position="160"/>
    </location>
</feature>
<evidence type="ECO:0000259" key="1">
    <source>
        <dbReference type="Pfam" id="PF13456"/>
    </source>
</evidence>
<dbReference type="AlphaFoldDB" id="A0AAW2TUS0"/>
<dbReference type="PANTHER" id="PTHR47074:SF48">
    <property type="entry name" value="POLYNUCLEOTIDYL TRANSFERASE, RIBONUCLEASE H-LIKE SUPERFAMILY PROTEIN"/>
    <property type="match status" value="1"/>
</dbReference>
<dbReference type="GO" id="GO:0004523">
    <property type="term" value="F:RNA-DNA hybrid ribonuclease activity"/>
    <property type="evidence" value="ECO:0007669"/>
    <property type="project" value="InterPro"/>
</dbReference>
<gene>
    <name evidence="2" type="ORF">Sradi_1763100</name>
</gene>
<dbReference type="InterPro" id="IPR002156">
    <property type="entry name" value="RNaseH_domain"/>
</dbReference>